<organism evidence="2 3">
    <name type="scientific">Trifolium medium</name>
    <dbReference type="NCBI Taxonomy" id="97028"/>
    <lineage>
        <taxon>Eukaryota</taxon>
        <taxon>Viridiplantae</taxon>
        <taxon>Streptophyta</taxon>
        <taxon>Embryophyta</taxon>
        <taxon>Tracheophyta</taxon>
        <taxon>Spermatophyta</taxon>
        <taxon>Magnoliopsida</taxon>
        <taxon>eudicotyledons</taxon>
        <taxon>Gunneridae</taxon>
        <taxon>Pentapetalae</taxon>
        <taxon>rosids</taxon>
        <taxon>fabids</taxon>
        <taxon>Fabales</taxon>
        <taxon>Fabaceae</taxon>
        <taxon>Papilionoideae</taxon>
        <taxon>50 kb inversion clade</taxon>
        <taxon>NPAAA clade</taxon>
        <taxon>Hologalegina</taxon>
        <taxon>IRL clade</taxon>
        <taxon>Trifolieae</taxon>
        <taxon>Trifolium</taxon>
    </lineage>
</organism>
<protein>
    <submittedName>
        <fullName evidence="2">Uncharacterized protein</fullName>
    </submittedName>
</protein>
<comment type="caution">
    <text evidence="2">The sequence shown here is derived from an EMBL/GenBank/DDBJ whole genome shotgun (WGS) entry which is preliminary data.</text>
</comment>
<keyword evidence="3" id="KW-1185">Reference proteome</keyword>
<keyword evidence="1" id="KW-0812">Transmembrane</keyword>
<dbReference type="AlphaFoldDB" id="A0A392V395"/>
<accession>A0A392V395</accession>
<keyword evidence="1" id="KW-1133">Transmembrane helix</keyword>
<dbReference type="Proteomes" id="UP000265520">
    <property type="component" value="Unassembled WGS sequence"/>
</dbReference>
<name>A0A392V395_9FABA</name>
<dbReference type="EMBL" id="LXQA011047891">
    <property type="protein sequence ID" value="MCI82617.1"/>
    <property type="molecule type" value="Genomic_DNA"/>
</dbReference>
<evidence type="ECO:0000313" key="3">
    <source>
        <dbReference type="Proteomes" id="UP000265520"/>
    </source>
</evidence>
<evidence type="ECO:0000313" key="2">
    <source>
        <dbReference type="EMBL" id="MCI82617.1"/>
    </source>
</evidence>
<keyword evidence="1" id="KW-0472">Membrane</keyword>
<reference evidence="2 3" key="1">
    <citation type="journal article" date="2018" name="Front. Plant Sci.">
        <title>Red Clover (Trifolium pratense) and Zigzag Clover (T. medium) - A Picture of Genomic Similarities and Differences.</title>
        <authorList>
            <person name="Dluhosova J."/>
            <person name="Istvanek J."/>
            <person name="Nedelnik J."/>
            <person name="Repkova J."/>
        </authorList>
    </citation>
    <scope>NUCLEOTIDE SEQUENCE [LARGE SCALE GENOMIC DNA]</scope>
    <source>
        <strain evidence="3">cv. 10/8</strain>
        <tissue evidence="2">Leaf</tissue>
    </source>
</reference>
<proteinExistence type="predicted"/>
<feature type="non-terminal residue" evidence="2">
    <location>
        <position position="1"/>
    </location>
</feature>
<sequence>CLALFWGVSFGADEQACPPPGDEELPGPDWLRRASVLPLALFLFAFLSAASFSIRSANSAMLSAWNKRA</sequence>
<feature type="transmembrane region" description="Helical" evidence="1">
    <location>
        <begin position="35"/>
        <end position="54"/>
    </location>
</feature>
<evidence type="ECO:0000256" key="1">
    <source>
        <dbReference type="SAM" id="Phobius"/>
    </source>
</evidence>